<organism evidence="2 3">
    <name type="scientific">Teladorsagia circumcincta</name>
    <name type="common">Brown stomach worm</name>
    <name type="synonym">Ostertagia circumcincta</name>
    <dbReference type="NCBI Taxonomy" id="45464"/>
    <lineage>
        <taxon>Eukaryota</taxon>
        <taxon>Metazoa</taxon>
        <taxon>Ecdysozoa</taxon>
        <taxon>Nematoda</taxon>
        <taxon>Chromadorea</taxon>
        <taxon>Rhabditida</taxon>
        <taxon>Rhabditina</taxon>
        <taxon>Rhabditomorpha</taxon>
        <taxon>Strongyloidea</taxon>
        <taxon>Trichostrongylidae</taxon>
        <taxon>Teladorsagia</taxon>
    </lineage>
</organism>
<dbReference type="PANTHER" id="PTHR43319:SF2">
    <property type="entry name" value="BETA-LACTAMASE-RELATED DOMAIN-CONTAINING PROTEIN"/>
    <property type="match status" value="1"/>
</dbReference>
<dbReference type="Proteomes" id="UP000230423">
    <property type="component" value="Unassembled WGS sequence"/>
</dbReference>
<evidence type="ECO:0000313" key="3">
    <source>
        <dbReference type="Proteomes" id="UP000230423"/>
    </source>
</evidence>
<dbReference type="Pfam" id="PF00144">
    <property type="entry name" value="Beta-lactamase"/>
    <property type="match status" value="1"/>
</dbReference>
<gene>
    <name evidence="2" type="ORF">TELCIR_20216</name>
</gene>
<protein>
    <recommendedName>
        <fullName evidence="1">Beta-lactamase-related domain-containing protein</fullName>
    </recommendedName>
</protein>
<reference evidence="2 3" key="1">
    <citation type="submission" date="2015-09" db="EMBL/GenBank/DDBJ databases">
        <title>Draft genome of the parasitic nematode Teladorsagia circumcincta isolate WARC Sus (inbred).</title>
        <authorList>
            <person name="Mitreva M."/>
        </authorList>
    </citation>
    <scope>NUCLEOTIDE SEQUENCE [LARGE SCALE GENOMIC DNA]</scope>
    <source>
        <strain evidence="2 3">S</strain>
    </source>
</reference>
<evidence type="ECO:0000259" key="1">
    <source>
        <dbReference type="Pfam" id="PF00144"/>
    </source>
</evidence>
<dbReference type="InterPro" id="IPR052907">
    <property type="entry name" value="Beta-lactamase/esterase"/>
</dbReference>
<name>A0A2G9TK60_TELCI</name>
<dbReference type="SUPFAM" id="SSF56601">
    <property type="entry name" value="beta-lactamase/transpeptidase-like"/>
    <property type="match status" value="1"/>
</dbReference>
<sequence>RFTKPGLANHEEIAADHNLMKKVSEDEAPKRPPGHGTEWPCNSAISKAMANPRWKETESLCTGISPNQEAMEIAAAMGFGNARSLASLFSLFVNRRIVSDKTLGLVKRPLINATDYVLNSNTVKGHGFFYYPPLLEYEKDFMIGHSGYGCQQVMFDMTNKIAFAYVTNGLKLGVYDLCRNYVRIQTALYGVLKDFNGM</sequence>
<accession>A0A2G9TK60</accession>
<dbReference type="AlphaFoldDB" id="A0A2G9TK60"/>
<keyword evidence="3" id="KW-1185">Reference proteome</keyword>
<dbReference type="InterPro" id="IPR012338">
    <property type="entry name" value="Beta-lactam/transpept-like"/>
</dbReference>
<dbReference type="Gene3D" id="3.40.710.10">
    <property type="entry name" value="DD-peptidase/beta-lactamase superfamily"/>
    <property type="match status" value="1"/>
</dbReference>
<feature type="non-terminal residue" evidence="2">
    <location>
        <position position="1"/>
    </location>
</feature>
<evidence type="ECO:0000313" key="2">
    <source>
        <dbReference type="EMBL" id="PIO58351.1"/>
    </source>
</evidence>
<feature type="domain" description="Beta-lactamase-related" evidence="1">
    <location>
        <begin position="49"/>
        <end position="181"/>
    </location>
</feature>
<dbReference type="OrthoDB" id="5862104at2759"/>
<dbReference type="PANTHER" id="PTHR43319">
    <property type="entry name" value="BETA-LACTAMASE-RELATED"/>
    <property type="match status" value="1"/>
</dbReference>
<dbReference type="EMBL" id="KZ370642">
    <property type="protein sequence ID" value="PIO58351.1"/>
    <property type="molecule type" value="Genomic_DNA"/>
</dbReference>
<proteinExistence type="predicted"/>
<dbReference type="InterPro" id="IPR001466">
    <property type="entry name" value="Beta-lactam-related"/>
</dbReference>